<proteinExistence type="predicted"/>
<reference evidence="2" key="1">
    <citation type="submission" date="2016-10" db="EMBL/GenBank/DDBJ databases">
        <authorList>
            <person name="Varghese N."/>
            <person name="Submissions S."/>
        </authorList>
    </citation>
    <scope>NUCLEOTIDE SEQUENCE [LARGE SCALE GENOMIC DNA]</scope>
    <source>
        <strain evidence="2">DSM 3384</strain>
    </source>
</reference>
<dbReference type="Proteomes" id="UP000199608">
    <property type="component" value="Unassembled WGS sequence"/>
</dbReference>
<keyword evidence="2" id="KW-1185">Reference proteome</keyword>
<evidence type="ECO:0000313" key="1">
    <source>
        <dbReference type="EMBL" id="SDT85787.1"/>
    </source>
</evidence>
<protein>
    <recommendedName>
        <fullName evidence="3">Hook-length control protein FliK</fullName>
    </recommendedName>
</protein>
<sequence length="353" mass="39546">MITGIHVSSSQMVIHNEDDKKHTLPDLKKNQMISAKVLKLLPRGNAQLLINGQKVVAKTALLMKPGEQVQLKVLSQKDDIILKLIGPVQKMTTRQISSLVGFFSNNESIPDTTGIKIKNVKELLYDMALKSDEPDKTFLPKLIEKSGMLWEKKVAQLLLGNDLSPGIKDKLDMLLKQDIKGNILKELSGANPGKFEALKTAAAFSETLENFQVLNHHSSDSGRFLLPFPIFNESAFSFGQLLIDTGDKTKKDNKDADKLIQLSFLLDMSRLGPLRADFSILKKKMTGRFLLKDEDTCKYVESMIPELKTRLAGIDYQAHQITCINAEKNDIHHSSLIETLIKDRDDQVLNIVI</sequence>
<dbReference type="EMBL" id="FNLL01000002">
    <property type="protein sequence ID" value="SDT85787.1"/>
    <property type="molecule type" value="Genomic_DNA"/>
</dbReference>
<organism evidence="1 2">
    <name type="scientific">Desulfobacula phenolica</name>
    <dbReference type="NCBI Taxonomy" id="90732"/>
    <lineage>
        <taxon>Bacteria</taxon>
        <taxon>Pseudomonadati</taxon>
        <taxon>Thermodesulfobacteriota</taxon>
        <taxon>Desulfobacteria</taxon>
        <taxon>Desulfobacterales</taxon>
        <taxon>Desulfobacteraceae</taxon>
        <taxon>Desulfobacula</taxon>
    </lineage>
</organism>
<name>A0A1H2DSG4_9BACT</name>
<dbReference type="AlphaFoldDB" id="A0A1H2DSG4"/>
<accession>A0A1H2DSG4</accession>
<dbReference type="RefSeq" id="WP_092230252.1">
    <property type="nucleotide sequence ID" value="NZ_FNLL01000002.1"/>
</dbReference>
<gene>
    <name evidence="1" type="ORF">SAMN04487931_10290</name>
</gene>
<evidence type="ECO:0008006" key="3">
    <source>
        <dbReference type="Google" id="ProtNLM"/>
    </source>
</evidence>
<evidence type="ECO:0000313" key="2">
    <source>
        <dbReference type="Proteomes" id="UP000199608"/>
    </source>
</evidence>